<dbReference type="SUPFAM" id="SSF103088">
    <property type="entry name" value="OmpA-like"/>
    <property type="match status" value="1"/>
</dbReference>
<dbReference type="Gene3D" id="3.30.1330.60">
    <property type="entry name" value="OmpA-like domain"/>
    <property type="match status" value="1"/>
</dbReference>
<evidence type="ECO:0000313" key="7">
    <source>
        <dbReference type="EMBL" id="AEA44809.1"/>
    </source>
</evidence>
<organism evidence="7 8">
    <name type="scientific">Fluviicola taffensis (strain DSM 16823 / NCIMB 13979 / RW262)</name>
    <dbReference type="NCBI Taxonomy" id="755732"/>
    <lineage>
        <taxon>Bacteria</taxon>
        <taxon>Pseudomonadati</taxon>
        <taxon>Bacteroidota</taxon>
        <taxon>Flavobacteriia</taxon>
        <taxon>Flavobacteriales</taxon>
        <taxon>Crocinitomicaceae</taxon>
        <taxon>Fluviicola</taxon>
    </lineage>
</organism>
<reference evidence="7 8" key="1">
    <citation type="journal article" date="2011" name="Stand. Genomic Sci.">
        <title>Complete genome sequence of the gliding freshwater bacterium Fluviicola taffensis type strain (RW262).</title>
        <authorList>
            <person name="Woyke T."/>
            <person name="Chertkov O."/>
            <person name="Lapidus A."/>
            <person name="Nolan M."/>
            <person name="Lucas S."/>
            <person name="Del Rio T.G."/>
            <person name="Tice H."/>
            <person name="Cheng J.F."/>
            <person name="Tapia R."/>
            <person name="Han C."/>
            <person name="Goodwin L."/>
            <person name="Pitluck S."/>
            <person name="Liolios K."/>
            <person name="Pagani I."/>
            <person name="Ivanova N."/>
            <person name="Huntemann M."/>
            <person name="Mavromatis K."/>
            <person name="Mikhailova N."/>
            <person name="Pati A."/>
            <person name="Chen A."/>
            <person name="Palaniappan K."/>
            <person name="Land M."/>
            <person name="Hauser L."/>
            <person name="Brambilla E.M."/>
            <person name="Rohde M."/>
            <person name="Mwirichia R."/>
            <person name="Sikorski J."/>
            <person name="Tindall B.J."/>
            <person name="Goker M."/>
            <person name="Bristow J."/>
            <person name="Eisen J.A."/>
            <person name="Markowitz V."/>
            <person name="Hugenholtz P."/>
            <person name="Klenk H.P."/>
            <person name="Kyrpides N.C."/>
        </authorList>
    </citation>
    <scope>NUCLEOTIDE SEQUENCE [LARGE SCALE GENOMIC DNA]</scope>
    <source>
        <strain evidence="8">DSM 16823 / RW262 / RW262</strain>
    </source>
</reference>
<feature type="region of interest" description="Disordered" evidence="5">
    <location>
        <begin position="31"/>
        <end position="105"/>
    </location>
</feature>
<feature type="compositionally biased region" description="Basic and acidic residues" evidence="5">
    <location>
        <begin position="59"/>
        <end position="74"/>
    </location>
</feature>
<dbReference type="RefSeq" id="WP_013687578.1">
    <property type="nucleotide sequence ID" value="NC_015321.1"/>
</dbReference>
<dbReference type="InterPro" id="IPR036737">
    <property type="entry name" value="OmpA-like_sf"/>
</dbReference>
<feature type="compositionally biased region" description="Polar residues" evidence="5">
    <location>
        <begin position="94"/>
        <end position="104"/>
    </location>
</feature>
<dbReference type="OrthoDB" id="9800869at2"/>
<feature type="compositionally biased region" description="Polar residues" evidence="5">
    <location>
        <begin position="434"/>
        <end position="443"/>
    </location>
</feature>
<dbReference type="Pfam" id="PF00691">
    <property type="entry name" value="OmpA"/>
    <property type="match status" value="1"/>
</dbReference>
<dbReference type="PANTHER" id="PTHR30329:SF21">
    <property type="entry name" value="LIPOPROTEIN YIAD-RELATED"/>
    <property type="match status" value="1"/>
</dbReference>
<keyword evidence="2 4" id="KW-0472">Membrane</keyword>
<feature type="domain" description="OmpA-like" evidence="6">
    <location>
        <begin position="339"/>
        <end position="454"/>
    </location>
</feature>
<dbReference type="KEGG" id="fte:Fluta_2830"/>
<dbReference type="InterPro" id="IPR050330">
    <property type="entry name" value="Bact_OuterMem_StrucFunc"/>
</dbReference>
<dbReference type="GO" id="GO:0009279">
    <property type="term" value="C:cell outer membrane"/>
    <property type="evidence" value="ECO:0007669"/>
    <property type="project" value="UniProtKB-SubCell"/>
</dbReference>
<evidence type="ECO:0000256" key="5">
    <source>
        <dbReference type="SAM" id="MobiDB-lite"/>
    </source>
</evidence>
<keyword evidence="8" id="KW-1185">Reference proteome</keyword>
<evidence type="ECO:0000256" key="2">
    <source>
        <dbReference type="ARBA" id="ARBA00023136"/>
    </source>
</evidence>
<keyword evidence="3" id="KW-0998">Cell outer membrane</keyword>
<proteinExistence type="predicted"/>
<evidence type="ECO:0000256" key="4">
    <source>
        <dbReference type="PROSITE-ProRule" id="PRU00473"/>
    </source>
</evidence>
<dbReference type="STRING" id="755732.Fluta_2830"/>
<comment type="subcellular location">
    <subcellularLocation>
        <location evidence="1">Cell outer membrane</location>
    </subcellularLocation>
</comment>
<dbReference type="eggNOG" id="COG2885">
    <property type="taxonomic scope" value="Bacteria"/>
</dbReference>
<dbReference type="PRINTS" id="PR01021">
    <property type="entry name" value="OMPADOMAIN"/>
</dbReference>
<evidence type="ECO:0000256" key="3">
    <source>
        <dbReference type="ARBA" id="ARBA00023237"/>
    </source>
</evidence>
<dbReference type="InterPro" id="IPR006665">
    <property type="entry name" value="OmpA-like"/>
</dbReference>
<dbReference type="InterPro" id="IPR006664">
    <property type="entry name" value="OMP_bac"/>
</dbReference>
<evidence type="ECO:0000256" key="1">
    <source>
        <dbReference type="ARBA" id="ARBA00004442"/>
    </source>
</evidence>
<gene>
    <name evidence="7" type="ordered locus">Fluta_2830</name>
</gene>
<evidence type="ECO:0000313" key="8">
    <source>
        <dbReference type="Proteomes" id="UP000007463"/>
    </source>
</evidence>
<protein>
    <submittedName>
        <fullName evidence="7">OmpA/MotB domain protein</fullName>
    </submittedName>
</protein>
<dbReference type="EMBL" id="CP002542">
    <property type="protein sequence ID" value="AEA44809.1"/>
    <property type="molecule type" value="Genomic_DNA"/>
</dbReference>
<dbReference type="AlphaFoldDB" id="F2IHN1"/>
<feature type="compositionally biased region" description="Basic and acidic residues" evidence="5">
    <location>
        <begin position="31"/>
        <end position="52"/>
    </location>
</feature>
<feature type="region of interest" description="Disordered" evidence="5">
    <location>
        <begin position="422"/>
        <end position="449"/>
    </location>
</feature>
<dbReference type="Proteomes" id="UP000007463">
    <property type="component" value="Chromosome"/>
</dbReference>
<sequence precursor="true">MKKTMVLIGLFCSTMVFGQETLLERQAAKTKEKIKQRAENRVEQGIDKTLDKTEEEIENGIKDGKKQKKEKDSQSETPVSSEGKSETNREGGAASNTKPTSKSADNPEFKVYSKFDFVSGEKVLGYDDFTGVPVGDFPLEWNTNSSAEVVRIDQNEQRWLMLTADGYLQPDFISNMPENFTIEFDVLTRYKSSNILAYGFDIYSSDNPNRDLSEKYLTQGSFQFTWSGCLENAGYVIYEGGEEMTKNEGLIVPPLKCPDDGNMPAKVHFSIWRQKTRLRVYADGLKIIDLPRAFSPTRKYNAFKIGSHYMNFATADDKDLFLISNVRYAEGGQDTRSKLITEGKLVTKGILFASNSDQLKPESYGVLKEIATALSENPAVRVKIVGHTDSDGEESFNAELSKKRALAVKQALISEFKIEASRMETDGKGENEPTDSNATSVGKANNRRVEFLKL</sequence>
<dbReference type="PROSITE" id="PS51123">
    <property type="entry name" value="OMPA_2"/>
    <property type="match status" value="1"/>
</dbReference>
<evidence type="ECO:0000259" key="6">
    <source>
        <dbReference type="PROSITE" id="PS51123"/>
    </source>
</evidence>
<dbReference type="CDD" id="cd07185">
    <property type="entry name" value="OmpA_C-like"/>
    <property type="match status" value="1"/>
</dbReference>
<accession>F2IHN1</accession>
<dbReference type="HOGENOM" id="CLU_034534_1_0_10"/>
<dbReference type="PANTHER" id="PTHR30329">
    <property type="entry name" value="STATOR ELEMENT OF FLAGELLAR MOTOR COMPLEX"/>
    <property type="match status" value="1"/>
</dbReference>
<reference evidence="8" key="2">
    <citation type="submission" date="2011-02" db="EMBL/GenBank/DDBJ databases">
        <title>The complete genome of Fluviicola taffensis DSM 16823.</title>
        <authorList>
            <consortium name="US DOE Joint Genome Institute (JGI-PGF)"/>
            <person name="Lucas S."/>
            <person name="Copeland A."/>
            <person name="Lapidus A."/>
            <person name="Bruce D."/>
            <person name="Goodwin L."/>
            <person name="Pitluck S."/>
            <person name="Kyrpides N."/>
            <person name="Mavromatis K."/>
            <person name="Ivanova N."/>
            <person name="Mikhailova N."/>
            <person name="Pagani I."/>
            <person name="Chertkov O."/>
            <person name="Detter J.C."/>
            <person name="Han C."/>
            <person name="Tapia R."/>
            <person name="Land M."/>
            <person name="Hauser L."/>
            <person name="Markowitz V."/>
            <person name="Cheng J.-F."/>
            <person name="Hugenholtz P."/>
            <person name="Woyke T."/>
            <person name="Wu D."/>
            <person name="Tindall B."/>
            <person name="Pomrenke H.G."/>
            <person name="Brambilla E."/>
            <person name="Klenk H.-P."/>
            <person name="Eisen J.A."/>
        </authorList>
    </citation>
    <scope>NUCLEOTIDE SEQUENCE [LARGE SCALE GENOMIC DNA]</scope>
    <source>
        <strain evidence="8">DSM 16823 / RW262 / RW262</strain>
    </source>
</reference>
<name>F2IHN1_FLUTR</name>
<feature type="compositionally biased region" description="Basic and acidic residues" evidence="5">
    <location>
        <begin position="422"/>
        <end position="431"/>
    </location>
</feature>